<evidence type="ECO:0000256" key="3">
    <source>
        <dbReference type="ARBA" id="ARBA00023125"/>
    </source>
</evidence>
<dbReference type="SUPFAM" id="SSF53850">
    <property type="entry name" value="Periplasmic binding protein-like II"/>
    <property type="match status" value="1"/>
</dbReference>
<keyword evidence="2" id="KW-0805">Transcription regulation</keyword>
<dbReference type="PANTHER" id="PTHR30126:SF40">
    <property type="entry name" value="HTH-TYPE TRANSCRIPTIONAL REGULATOR GLTR"/>
    <property type="match status" value="1"/>
</dbReference>
<dbReference type="Pfam" id="PF03466">
    <property type="entry name" value="LysR_substrate"/>
    <property type="match status" value="1"/>
</dbReference>
<evidence type="ECO:0000313" key="6">
    <source>
        <dbReference type="EMBL" id="MBH0114106.1"/>
    </source>
</evidence>
<keyword evidence="3" id="KW-0238">DNA-binding</keyword>
<organism evidence="6 7">
    <name type="scientific">Novosphingobium aureum</name>
    <dbReference type="NCBI Taxonomy" id="2792964"/>
    <lineage>
        <taxon>Bacteria</taxon>
        <taxon>Pseudomonadati</taxon>
        <taxon>Pseudomonadota</taxon>
        <taxon>Alphaproteobacteria</taxon>
        <taxon>Sphingomonadales</taxon>
        <taxon>Sphingomonadaceae</taxon>
        <taxon>Novosphingobium</taxon>
    </lineage>
</organism>
<reference evidence="6" key="1">
    <citation type="submission" date="2020-11" db="EMBL/GenBank/DDBJ databases">
        <title>Novosphingobium aureum sp. nov., a marine bacterium isolated from sediment of a salt flat.</title>
        <authorList>
            <person name="Yoo Y."/>
            <person name="Kim J.-J."/>
        </authorList>
    </citation>
    <scope>NUCLEOTIDE SEQUENCE</scope>
    <source>
        <strain evidence="6">YJ-S2-02</strain>
    </source>
</reference>
<dbReference type="SUPFAM" id="SSF46785">
    <property type="entry name" value="Winged helix' DNA-binding domain"/>
    <property type="match status" value="1"/>
</dbReference>
<name>A0A931HDQ4_9SPHN</name>
<protein>
    <submittedName>
        <fullName evidence="6">LysR family transcriptional regulator</fullName>
    </submittedName>
</protein>
<dbReference type="PRINTS" id="PR00039">
    <property type="entry name" value="HTHLYSR"/>
</dbReference>
<accession>A0A931HDQ4</accession>
<evidence type="ECO:0000313" key="7">
    <source>
        <dbReference type="Proteomes" id="UP000617634"/>
    </source>
</evidence>
<dbReference type="PROSITE" id="PS50931">
    <property type="entry name" value="HTH_LYSR"/>
    <property type="match status" value="1"/>
</dbReference>
<evidence type="ECO:0000256" key="4">
    <source>
        <dbReference type="ARBA" id="ARBA00023163"/>
    </source>
</evidence>
<dbReference type="InterPro" id="IPR005119">
    <property type="entry name" value="LysR_subst-bd"/>
</dbReference>
<proteinExistence type="inferred from homology"/>
<dbReference type="Pfam" id="PF00126">
    <property type="entry name" value="HTH_1"/>
    <property type="match status" value="1"/>
</dbReference>
<comment type="similarity">
    <text evidence="1">Belongs to the LysR transcriptional regulatory family.</text>
</comment>
<dbReference type="InterPro" id="IPR000847">
    <property type="entry name" value="LysR_HTH_N"/>
</dbReference>
<dbReference type="InterPro" id="IPR036390">
    <property type="entry name" value="WH_DNA-bd_sf"/>
</dbReference>
<dbReference type="AlphaFoldDB" id="A0A931HDQ4"/>
<dbReference type="EMBL" id="JADZGI010000002">
    <property type="protein sequence ID" value="MBH0114106.1"/>
    <property type="molecule type" value="Genomic_DNA"/>
</dbReference>
<evidence type="ECO:0000256" key="1">
    <source>
        <dbReference type="ARBA" id="ARBA00009437"/>
    </source>
</evidence>
<evidence type="ECO:0000259" key="5">
    <source>
        <dbReference type="PROSITE" id="PS50931"/>
    </source>
</evidence>
<gene>
    <name evidence="6" type="ORF">I5E68_14270</name>
</gene>
<keyword evidence="4" id="KW-0804">Transcription</keyword>
<dbReference type="RefSeq" id="WP_197165168.1">
    <property type="nucleotide sequence ID" value="NZ_JADZGI010000002.1"/>
</dbReference>
<dbReference type="Proteomes" id="UP000617634">
    <property type="component" value="Unassembled WGS sequence"/>
</dbReference>
<dbReference type="PANTHER" id="PTHR30126">
    <property type="entry name" value="HTH-TYPE TRANSCRIPTIONAL REGULATOR"/>
    <property type="match status" value="1"/>
</dbReference>
<dbReference type="Gene3D" id="3.40.190.10">
    <property type="entry name" value="Periplasmic binding protein-like II"/>
    <property type="match status" value="2"/>
</dbReference>
<dbReference type="Gene3D" id="1.10.10.10">
    <property type="entry name" value="Winged helix-like DNA-binding domain superfamily/Winged helix DNA-binding domain"/>
    <property type="match status" value="1"/>
</dbReference>
<evidence type="ECO:0000256" key="2">
    <source>
        <dbReference type="ARBA" id="ARBA00023015"/>
    </source>
</evidence>
<sequence length="300" mass="32243">MDIRQLERFVAVALSGSFNRAAEALAVSQPSLTRSIQLLEAGLEQALFERGARGISLTGAGRELLPRAQLIIAERDRALAAVQALSGRAAQTVVIGCDAAFAMQRIPEALSRMAHSHPQVRMAVREGALADMLEALRAGQVNLVFAARAPGLDIGELVFEQLAMESAGVIMRADHPLARQGRTSLTDLAGARWIVPEHPVLESGWRRMFEECDLPAPPIALQTSSLGLVKGCLLAGPFVSLGDRSSFAQEIDSGRLVALDLGLSRYERPTGLFRRPEARLTQAELALVTILRAICKTVPG</sequence>
<feature type="domain" description="HTH lysR-type" evidence="5">
    <location>
        <begin position="1"/>
        <end position="58"/>
    </location>
</feature>
<dbReference type="GO" id="GO:0000976">
    <property type="term" value="F:transcription cis-regulatory region binding"/>
    <property type="evidence" value="ECO:0007669"/>
    <property type="project" value="TreeGrafter"/>
</dbReference>
<dbReference type="GO" id="GO:0003700">
    <property type="term" value="F:DNA-binding transcription factor activity"/>
    <property type="evidence" value="ECO:0007669"/>
    <property type="project" value="InterPro"/>
</dbReference>
<keyword evidence="7" id="KW-1185">Reference proteome</keyword>
<dbReference type="InterPro" id="IPR036388">
    <property type="entry name" value="WH-like_DNA-bd_sf"/>
</dbReference>
<comment type="caution">
    <text evidence="6">The sequence shown here is derived from an EMBL/GenBank/DDBJ whole genome shotgun (WGS) entry which is preliminary data.</text>
</comment>
<dbReference type="FunFam" id="1.10.10.10:FF:000001">
    <property type="entry name" value="LysR family transcriptional regulator"/>
    <property type="match status" value="1"/>
</dbReference>